<name>A0A934NXF0_9NOCA</name>
<evidence type="ECO:0000313" key="1">
    <source>
        <dbReference type="EMBL" id="MBJ8343013.1"/>
    </source>
</evidence>
<protein>
    <submittedName>
        <fullName evidence="1">Uncharacterized protein</fullName>
    </submittedName>
</protein>
<accession>A0A934NXF0</accession>
<dbReference type="AlphaFoldDB" id="A0A934NXF0"/>
<reference evidence="1" key="1">
    <citation type="submission" date="2020-12" db="EMBL/GenBank/DDBJ databases">
        <title>Antrihabitans popcorni sp. nov. and Antrihabitans auranticaus sp. nov., isolated from a larva cave.</title>
        <authorList>
            <person name="Lee S.D."/>
            <person name="Kim I.S."/>
        </authorList>
    </citation>
    <scope>NUCLEOTIDE SEQUENCE</scope>
    <source>
        <strain evidence="1">YC3-6</strain>
    </source>
</reference>
<comment type="caution">
    <text evidence="1">The sequence shown here is derived from an EMBL/GenBank/DDBJ whole genome shotgun (WGS) entry which is preliminary data.</text>
</comment>
<dbReference type="RefSeq" id="WP_199708697.1">
    <property type="nucleotide sequence ID" value="NZ_JAEMNV010000026.1"/>
</dbReference>
<sequence length="48" mass="5288">MTQLMTGVLVVIASPGYTAEERAAVCDQSNDWNINNGQRARIALLPWL</sequence>
<organism evidence="1 2">
    <name type="scientific">Antrihabitans stalagmiti</name>
    <dbReference type="NCBI Taxonomy" id="2799499"/>
    <lineage>
        <taxon>Bacteria</taxon>
        <taxon>Bacillati</taxon>
        <taxon>Actinomycetota</taxon>
        <taxon>Actinomycetes</taxon>
        <taxon>Mycobacteriales</taxon>
        <taxon>Nocardiaceae</taxon>
        <taxon>Antrihabitans</taxon>
    </lineage>
</organism>
<proteinExistence type="predicted"/>
<gene>
    <name evidence="1" type="ORF">JGU71_29455</name>
</gene>
<evidence type="ECO:0000313" key="2">
    <source>
        <dbReference type="Proteomes" id="UP000655868"/>
    </source>
</evidence>
<keyword evidence="2" id="KW-1185">Reference proteome</keyword>
<dbReference type="EMBL" id="JAEMNV010000026">
    <property type="protein sequence ID" value="MBJ8343013.1"/>
    <property type="molecule type" value="Genomic_DNA"/>
</dbReference>
<dbReference type="Proteomes" id="UP000655868">
    <property type="component" value="Unassembled WGS sequence"/>
</dbReference>